<dbReference type="OrthoDB" id="9931609at2"/>
<feature type="transmembrane region" description="Helical" evidence="1">
    <location>
        <begin position="51"/>
        <end position="70"/>
    </location>
</feature>
<accession>A0A0D7W7W7</accession>
<feature type="signal peptide" evidence="2">
    <location>
        <begin position="1"/>
        <end position="27"/>
    </location>
</feature>
<gene>
    <name evidence="3" type="ORF">PK35_04050</name>
</gene>
<organism evidence="3 4">
    <name type="scientific">Neotamlana nanhaiensis</name>
    <dbReference type="NCBI Taxonomy" id="1382798"/>
    <lineage>
        <taxon>Bacteria</taxon>
        <taxon>Pseudomonadati</taxon>
        <taxon>Bacteroidota</taxon>
        <taxon>Flavobacteriia</taxon>
        <taxon>Flavobacteriales</taxon>
        <taxon>Flavobacteriaceae</taxon>
        <taxon>Neotamlana</taxon>
    </lineage>
</organism>
<evidence type="ECO:0000256" key="1">
    <source>
        <dbReference type="SAM" id="Phobius"/>
    </source>
</evidence>
<comment type="caution">
    <text evidence="3">The sequence shown here is derived from an EMBL/GenBank/DDBJ whole genome shotgun (WGS) entry which is preliminary data.</text>
</comment>
<evidence type="ECO:0000313" key="3">
    <source>
        <dbReference type="EMBL" id="KJD33917.1"/>
    </source>
</evidence>
<keyword evidence="1" id="KW-0812">Transmembrane</keyword>
<dbReference type="PATRIC" id="fig|1382798.3.peg.1985"/>
<dbReference type="EMBL" id="JTDV01000002">
    <property type="protein sequence ID" value="KJD33917.1"/>
    <property type="molecule type" value="Genomic_DNA"/>
</dbReference>
<protein>
    <recommendedName>
        <fullName evidence="5">VPDSG-CTERM protein sorting domain-containing protein</fullName>
    </recommendedName>
</protein>
<sequence length="78" mass="8632">MKNKKLLNRIATLSFIFSIFFTTNTFASNFGNWMDLWKNMQSQNTKGHTSVPIDGGMGILVLGAAAFGAYKLRGKKNA</sequence>
<dbReference type="NCBIfam" id="NF046080">
    <property type="entry name" value="PID_CTERM"/>
    <property type="match status" value="1"/>
</dbReference>
<evidence type="ECO:0008006" key="5">
    <source>
        <dbReference type="Google" id="ProtNLM"/>
    </source>
</evidence>
<keyword evidence="4" id="KW-1185">Reference proteome</keyword>
<reference evidence="3 4" key="1">
    <citation type="journal article" date="2015" name="Antonie Van Leeuwenhoek">
        <title>Tamlana nanhaiensis sp. nov., isolated from surface seawater collected from the South China Sea.</title>
        <authorList>
            <person name="Liu X."/>
            <person name="Lai Q."/>
            <person name="Du Y."/>
            <person name="Li G."/>
            <person name="Sun F."/>
            <person name="Shao Z."/>
        </authorList>
    </citation>
    <scope>NUCLEOTIDE SEQUENCE [LARGE SCALE GENOMIC DNA]</scope>
    <source>
        <strain evidence="3 4">FHC16</strain>
    </source>
</reference>
<dbReference type="InterPro" id="IPR058207">
    <property type="entry name" value="PID_CTERM"/>
</dbReference>
<evidence type="ECO:0000256" key="2">
    <source>
        <dbReference type="SAM" id="SignalP"/>
    </source>
</evidence>
<dbReference type="AlphaFoldDB" id="A0A0D7W7W7"/>
<keyword evidence="1" id="KW-0472">Membrane</keyword>
<dbReference type="Proteomes" id="UP000032361">
    <property type="component" value="Unassembled WGS sequence"/>
</dbReference>
<keyword evidence="1" id="KW-1133">Transmembrane helix</keyword>
<keyword evidence="2" id="KW-0732">Signal</keyword>
<dbReference type="RefSeq" id="WP_044625408.1">
    <property type="nucleotide sequence ID" value="NZ_JTDV01000002.1"/>
</dbReference>
<name>A0A0D7W7W7_9FLAO</name>
<proteinExistence type="predicted"/>
<evidence type="ECO:0000313" key="4">
    <source>
        <dbReference type="Proteomes" id="UP000032361"/>
    </source>
</evidence>
<dbReference type="STRING" id="1382798.PK35_04050"/>
<feature type="chain" id="PRO_5002325372" description="VPDSG-CTERM protein sorting domain-containing protein" evidence="2">
    <location>
        <begin position="28"/>
        <end position="78"/>
    </location>
</feature>